<accession>A0A1T3F2N8</accession>
<dbReference type="AlphaFoldDB" id="A0A1T3F2N8"/>
<evidence type="ECO:0000256" key="1">
    <source>
        <dbReference type="SAM" id="SignalP"/>
    </source>
</evidence>
<sequence>MRFAGVSFLLFCCHMLFAQQELKLWYTKPSASWNEALPIGNGRLGAMVFGGVNNETFQLNEESLWSGKKINDVNPEAKSHLAEIQNLLINGENEKAHELSKKYLLATPPNFQSYQTLGDLRISFPGQSPTEYKRSLDISTGITSVSYKSGDVQYTREAFVSAPDDVMVIRLTSSKPNQLHFKINLVRDLDASIQSSGNTLQLNGQMVDLSSADTGEGGMDMKFNALAKVINKDGSVVAAQNSIMVKDASEVLILLTAATDYNLAKLDFDRSINPLATCQKIIKNAEVKSYEQLLKNHLAEFQPLMKKLSIDIKGDASLANLPTSERLERVKKGAVDNGLTSLYFQFGRYLLLSSSRLPGKLPANLQGIWNKDYDAPWKSDYHTNINIQMNYWPVDVANVSSSMDVFTNFTETLSKEAGRNVASQMYGAKGWTVHHATNIFGRGGIISGIHWGTSPLAASWLCLNIWEHYLFTQNKKFLQEQAYPVMREAAQFVQSFLIKDKNGYLVTAPSMSPENSFILPNGKTETLTYAPTIDVMLIMSLYKACLEAQTILNTDKEFGVQLSNTLKKLPPVKISKKYGTIQEWIEDYDEAEPGHRHISHLLGLYPANIISVDDKPLFEAARKTLERRLQNGGGHTGWSRVWIINFYARLLDGEKAGENVQALLQKSTLINLLDVHPPFQIDGNFGGTAGIAEMLVQSHNGYIQLLPALPSIWQDGEVKGLRSRGGFEVNMKWDKMKLTDAVLINTLNRKNTVKVKYGNKIISVTLSPNETTDLKKKLNI</sequence>
<dbReference type="InterPro" id="IPR049053">
    <property type="entry name" value="AFCA-like_C"/>
</dbReference>
<dbReference type="Pfam" id="PF22124">
    <property type="entry name" value="Glyco_hydro_95_cat"/>
    <property type="match status" value="1"/>
</dbReference>
<dbReference type="Pfam" id="PF14498">
    <property type="entry name" value="Glyco_hyd_65N_2"/>
    <property type="match status" value="1"/>
</dbReference>
<dbReference type="InterPro" id="IPR054363">
    <property type="entry name" value="GH95_cat"/>
</dbReference>
<dbReference type="InterPro" id="IPR012341">
    <property type="entry name" value="6hp_glycosidase-like_sf"/>
</dbReference>
<gene>
    <name evidence="5" type="ORF">BMF97_08880</name>
</gene>
<evidence type="ECO:0000259" key="3">
    <source>
        <dbReference type="Pfam" id="PF21307"/>
    </source>
</evidence>
<dbReference type="PIRSF" id="PIRSF007663">
    <property type="entry name" value="UCP007663"/>
    <property type="match status" value="1"/>
</dbReference>
<feature type="domain" description="Alpha fucosidase A-like C-terminal" evidence="3">
    <location>
        <begin position="697"/>
        <end position="760"/>
    </location>
</feature>
<evidence type="ECO:0000259" key="2">
    <source>
        <dbReference type="Pfam" id="PF14498"/>
    </source>
</evidence>
<dbReference type="eggNOG" id="COG1554">
    <property type="taxonomic scope" value="Bacteria"/>
</dbReference>
<dbReference type="Proteomes" id="UP000188947">
    <property type="component" value="Unassembled WGS sequence"/>
</dbReference>
<feature type="signal peptide" evidence="1">
    <location>
        <begin position="1"/>
        <end position="18"/>
    </location>
</feature>
<feature type="domain" description="Glycosyl hydrolase family 95 N-terminal" evidence="2">
    <location>
        <begin position="24"/>
        <end position="262"/>
    </location>
</feature>
<evidence type="ECO:0000313" key="5">
    <source>
        <dbReference type="EMBL" id="OOH95468.1"/>
    </source>
</evidence>
<dbReference type="OrthoDB" id="9802600at2"/>
<keyword evidence="5" id="KW-0378">Hydrolase</keyword>
<organism evidence="5 6">
    <name type="scientific">Elizabethkingia meningoseptica</name>
    <name type="common">Chryseobacterium meningosepticum</name>
    <dbReference type="NCBI Taxonomy" id="238"/>
    <lineage>
        <taxon>Bacteria</taxon>
        <taxon>Pseudomonadati</taxon>
        <taxon>Bacteroidota</taxon>
        <taxon>Flavobacteriia</taxon>
        <taxon>Flavobacteriales</taxon>
        <taxon>Weeksellaceae</taxon>
        <taxon>Elizabethkingia</taxon>
    </lineage>
</organism>
<feature type="domain" description="Glycosyl hydrolase family 95 catalytic" evidence="4">
    <location>
        <begin position="289"/>
        <end position="695"/>
    </location>
</feature>
<keyword evidence="1" id="KW-0732">Signal</keyword>
<evidence type="ECO:0000259" key="4">
    <source>
        <dbReference type="Pfam" id="PF22124"/>
    </source>
</evidence>
<dbReference type="PANTHER" id="PTHR31084">
    <property type="entry name" value="ALPHA-L-FUCOSIDASE 2"/>
    <property type="match status" value="1"/>
</dbReference>
<evidence type="ECO:0000313" key="6">
    <source>
        <dbReference type="Proteomes" id="UP000188947"/>
    </source>
</evidence>
<dbReference type="InterPro" id="IPR013780">
    <property type="entry name" value="Glyco_hydro_b"/>
</dbReference>
<dbReference type="EMBL" id="MPOG01000010">
    <property type="protein sequence ID" value="OOH95468.1"/>
    <property type="molecule type" value="Genomic_DNA"/>
</dbReference>
<dbReference type="Gene3D" id="2.60.40.1180">
    <property type="entry name" value="Golgi alpha-mannosidase II"/>
    <property type="match status" value="1"/>
</dbReference>
<dbReference type="InterPro" id="IPR016518">
    <property type="entry name" value="Alpha-L-fucosidase"/>
</dbReference>
<keyword evidence="6" id="KW-1185">Reference proteome</keyword>
<comment type="caution">
    <text evidence="5">The sequence shown here is derived from an EMBL/GenBank/DDBJ whole genome shotgun (WGS) entry which is preliminary data.</text>
</comment>
<name>A0A1T3F2N8_ELIME</name>
<dbReference type="SUPFAM" id="SSF48208">
    <property type="entry name" value="Six-hairpin glycosidases"/>
    <property type="match status" value="1"/>
</dbReference>
<dbReference type="GO" id="GO:0004560">
    <property type="term" value="F:alpha-L-fucosidase activity"/>
    <property type="evidence" value="ECO:0007669"/>
    <property type="project" value="InterPro"/>
</dbReference>
<dbReference type="STRING" id="238.BBD35_07365"/>
<dbReference type="PANTHER" id="PTHR31084:SF0">
    <property type="entry name" value="ALPHA-L-FUCOSIDASE 2"/>
    <property type="match status" value="1"/>
</dbReference>
<dbReference type="InterPro" id="IPR008928">
    <property type="entry name" value="6-hairpin_glycosidase_sf"/>
</dbReference>
<dbReference type="GO" id="GO:0005975">
    <property type="term" value="P:carbohydrate metabolic process"/>
    <property type="evidence" value="ECO:0007669"/>
    <property type="project" value="InterPro"/>
</dbReference>
<dbReference type="Gene3D" id="1.50.10.10">
    <property type="match status" value="1"/>
</dbReference>
<dbReference type="Pfam" id="PF21307">
    <property type="entry name" value="Glyco_hydro_95_C"/>
    <property type="match status" value="1"/>
</dbReference>
<feature type="chain" id="PRO_5012571987" evidence="1">
    <location>
        <begin position="19"/>
        <end position="780"/>
    </location>
</feature>
<protein>
    <submittedName>
        <fullName evidence="5">Glycoside hydrolase</fullName>
    </submittedName>
</protein>
<reference evidence="5 6" key="1">
    <citation type="submission" date="2016-11" db="EMBL/GenBank/DDBJ databases">
        <title>Genome sequence and comparative genomic analysis of clinical strain Elizabethkingia meningoseptica 61421 PRCM.</title>
        <authorList>
            <person name="Wang M."/>
            <person name="Hu S."/>
            <person name="Cao L."/>
            <person name="Jiang T."/>
            <person name="Zhou Y."/>
            <person name="Ming D."/>
        </authorList>
    </citation>
    <scope>NUCLEOTIDE SEQUENCE [LARGE SCALE GENOMIC DNA]</scope>
    <source>
        <strain evidence="5 6">61421 PRCM</strain>
    </source>
</reference>
<dbReference type="InterPro" id="IPR027414">
    <property type="entry name" value="GH95_N_dom"/>
</dbReference>
<dbReference type="RefSeq" id="WP_077564591.1">
    <property type="nucleotide sequence ID" value="NZ_CP016378.1"/>
</dbReference>
<proteinExistence type="predicted"/>
<dbReference type="Gene3D" id="2.70.98.50">
    <property type="entry name" value="putative glycoside hydrolase family protein from bacillus halodurans"/>
    <property type="match status" value="1"/>
</dbReference>